<comment type="caution">
    <text evidence="2">The sequence shown here is derived from an EMBL/GenBank/DDBJ whole genome shotgun (WGS) entry which is preliminary data.</text>
</comment>
<reference evidence="2 3" key="1">
    <citation type="submission" date="2018-07" db="EMBL/GenBank/DDBJ databases">
        <title>Desertimonas flava gen. nov. sp. nov.</title>
        <authorList>
            <person name="Liu S."/>
        </authorList>
    </citation>
    <scope>NUCLEOTIDE SEQUENCE [LARGE SCALE GENOMIC DNA]</scope>
    <source>
        <strain evidence="2 3">16Sb5-5</strain>
    </source>
</reference>
<dbReference type="RefSeq" id="WP_114127847.1">
    <property type="nucleotide sequence ID" value="NZ_QOUI01000012.1"/>
</dbReference>
<dbReference type="EMBL" id="QOUI01000012">
    <property type="protein sequence ID" value="RCK68286.1"/>
    <property type="molecule type" value="Genomic_DNA"/>
</dbReference>
<name>A0A367YQW7_9ACTN</name>
<feature type="region of interest" description="Disordered" evidence="1">
    <location>
        <begin position="118"/>
        <end position="141"/>
    </location>
</feature>
<keyword evidence="3" id="KW-1185">Reference proteome</keyword>
<proteinExistence type="predicted"/>
<organism evidence="2 3">
    <name type="scientific">Desertihabitans brevis</name>
    <dbReference type="NCBI Taxonomy" id="2268447"/>
    <lineage>
        <taxon>Bacteria</taxon>
        <taxon>Bacillati</taxon>
        <taxon>Actinomycetota</taxon>
        <taxon>Actinomycetes</taxon>
        <taxon>Propionibacteriales</taxon>
        <taxon>Propionibacteriaceae</taxon>
        <taxon>Desertihabitans</taxon>
    </lineage>
</organism>
<evidence type="ECO:0008006" key="4">
    <source>
        <dbReference type="Google" id="ProtNLM"/>
    </source>
</evidence>
<evidence type="ECO:0000313" key="3">
    <source>
        <dbReference type="Proteomes" id="UP000252770"/>
    </source>
</evidence>
<accession>A0A367YQW7</accession>
<protein>
    <recommendedName>
        <fullName evidence="4">DUF1376 domain-containing protein</fullName>
    </recommendedName>
</protein>
<gene>
    <name evidence="2" type="ORF">DT076_16700</name>
</gene>
<evidence type="ECO:0000313" key="2">
    <source>
        <dbReference type="EMBL" id="RCK68286.1"/>
    </source>
</evidence>
<dbReference type="Proteomes" id="UP000252770">
    <property type="component" value="Unassembled WGS sequence"/>
</dbReference>
<dbReference type="AlphaFoldDB" id="A0A367YQW7"/>
<evidence type="ECO:0000256" key="1">
    <source>
        <dbReference type="SAM" id="MobiDB-lite"/>
    </source>
</evidence>
<sequence>MSRRIPREFVPLDQNYLRDPAIRRAGPDAELLYLRALAHAKAGGTDGFIGDYDLPVVAVAIKVRNPTSLADALVREGLWVAVAGGWRIRSWTKWNMTEAEKEIERQKKRDAAILTNHRRYHSEGKTEPGCPHCPPRLGVAS</sequence>